<accession>A0A667XNR3</accession>
<dbReference type="InParanoid" id="A0A667XNR3"/>
<reference evidence="1" key="2">
    <citation type="submission" date="2025-08" db="UniProtKB">
        <authorList>
            <consortium name="Ensembl"/>
        </authorList>
    </citation>
    <scope>IDENTIFICATION</scope>
</reference>
<organism evidence="1 2">
    <name type="scientific">Myripristis murdjan</name>
    <name type="common">pinecone soldierfish</name>
    <dbReference type="NCBI Taxonomy" id="586833"/>
    <lineage>
        <taxon>Eukaryota</taxon>
        <taxon>Metazoa</taxon>
        <taxon>Chordata</taxon>
        <taxon>Craniata</taxon>
        <taxon>Vertebrata</taxon>
        <taxon>Euteleostomi</taxon>
        <taxon>Actinopterygii</taxon>
        <taxon>Neopterygii</taxon>
        <taxon>Teleostei</taxon>
        <taxon>Neoteleostei</taxon>
        <taxon>Acanthomorphata</taxon>
        <taxon>Holocentriformes</taxon>
        <taxon>Holocentridae</taxon>
        <taxon>Myripristis</taxon>
    </lineage>
</organism>
<reference evidence="1" key="1">
    <citation type="submission" date="2019-06" db="EMBL/GenBank/DDBJ databases">
        <authorList>
            <consortium name="Wellcome Sanger Institute Data Sharing"/>
        </authorList>
    </citation>
    <scope>NUCLEOTIDE SEQUENCE [LARGE SCALE GENOMIC DNA]</scope>
</reference>
<name>A0A667XNR3_9TELE</name>
<evidence type="ECO:0000313" key="1">
    <source>
        <dbReference type="Ensembl" id="ENSMMDP00005016932.1"/>
    </source>
</evidence>
<dbReference type="GeneTree" id="ENSGT00940000177082"/>
<dbReference type="Ensembl" id="ENSMMDT00005017361.1">
    <property type="protein sequence ID" value="ENSMMDP00005016932.1"/>
    <property type="gene ID" value="ENSMMDG00005008562.1"/>
</dbReference>
<dbReference type="Proteomes" id="UP000472263">
    <property type="component" value="Chromosome 1"/>
</dbReference>
<sequence length="81" mass="8945">MEAIISAAETGFTGSLVGSSIPFNTQTHTQLAAYMGTMTGCFFCPVNRNKLTMFRMSMPREQSSVLLQWEPPHWCLSPNAS</sequence>
<proteinExistence type="predicted"/>
<protein>
    <submittedName>
        <fullName evidence="1">Uncharacterized protein</fullName>
    </submittedName>
</protein>
<evidence type="ECO:0000313" key="2">
    <source>
        <dbReference type="Proteomes" id="UP000472263"/>
    </source>
</evidence>
<keyword evidence="2" id="KW-1185">Reference proteome</keyword>
<dbReference type="AlphaFoldDB" id="A0A667XNR3"/>
<reference evidence="1" key="3">
    <citation type="submission" date="2025-09" db="UniProtKB">
        <authorList>
            <consortium name="Ensembl"/>
        </authorList>
    </citation>
    <scope>IDENTIFICATION</scope>
</reference>